<evidence type="ECO:0000256" key="1">
    <source>
        <dbReference type="SAM" id="Coils"/>
    </source>
</evidence>
<keyword evidence="4" id="KW-1185">Reference proteome</keyword>
<gene>
    <name evidence="3" type="ORF">J437_LFUL007747</name>
</gene>
<proteinExistence type="predicted"/>
<accession>A0A8K0KIE0</accession>
<reference evidence="3" key="1">
    <citation type="submission" date="2013-04" db="EMBL/GenBank/DDBJ databases">
        <authorList>
            <person name="Qu J."/>
            <person name="Murali S.C."/>
            <person name="Bandaranaike D."/>
            <person name="Bellair M."/>
            <person name="Blankenburg K."/>
            <person name="Chao H."/>
            <person name="Dinh H."/>
            <person name="Doddapaneni H."/>
            <person name="Downs B."/>
            <person name="Dugan-Rocha S."/>
            <person name="Elkadiri S."/>
            <person name="Gnanaolivu R.D."/>
            <person name="Hernandez B."/>
            <person name="Javaid M."/>
            <person name="Jayaseelan J.C."/>
            <person name="Lee S."/>
            <person name="Li M."/>
            <person name="Ming W."/>
            <person name="Munidasa M."/>
            <person name="Muniz J."/>
            <person name="Nguyen L."/>
            <person name="Ongeri F."/>
            <person name="Osuji N."/>
            <person name="Pu L.-L."/>
            <person name="Puazo M."/>
            <person name="Qu C."/>
            <person name="Quiroz J."/>
            <person name="Raj R."/>
            <person name="Weissenberger G."/>
            <person name="Xin Y."/>
            <person name="Zou X."/>
            <person name="Han Y."/>
            <person name="Richards S."/>
            <person name="Worley K."/>
            <person name="Muzny D."/>
            <person name="Gibbs R."/>
        </authorList>
    </citation>
    <scope>NUCLEOTIDE SEQUENCE</scope>
    <source>
        <strain evidence="3">Sampled in the wild</strain>
    </source>
</reference>
<reference evidence="3" key="2">
    <citation type="submission" date="2017-10" db="EMBL/GenBank/DDBJ databases">
        <title>Ladona fulva Genome sequencing and assembly.</title>
        <authorList>
            <person name="Murali S."/>
            <person name="Richards S."/>
            <person name="Bandaranaike D."/>
            <person name="Bellair M."/>
            <person name="Blankenburg K."/>
            <person name="Chao H."/>
            <person name="Dinh H."/>
            <person name="Doddapaneni H."/>
            <person name="Dugan-Rocha S."/>
            <person name="Elkadiri S."/>
            <person name="Gnanaolivu R."/>
            <person name="Hernandez B."/>
            <person name="Skinner E."/>
            <person name="Javaid M."/>
            <person name="Lee S."/>
            <person name="Li M."/>
            <person name="Ming W."/>
            <person name="Munidasa M."/>
            <person name="Muniz J."/>
            <person name="Nguyen L."/>
            <person name="Hughes D."/>
            <person name="Osuji N."/>
            <person name="Pu L.-L."/>
            <person name="Puazo M."/>
            <person name="Qu C."/>
            <person name="Quiroz J."/>
            <person name="Raj R."/>
            <person name="Weissenberger G."/>
            <person name="Xin Y."/>
            <person name="Zou X."/>
            <person name="Han Y."/>
            <person name="Worley K."/>
            <person name="Muzny D."/>
            <person name="Gibbs R."/>
        </authorList>
    </citation>
    <scope>NUCLEOTIDE SEQUENCE</scope>
    <source>
        <strain evidence="3">Sampled in the wild</strain>
    </source>
</reference>
<feature type="coiled-coil region" evidence="1">
    <location>
        <begin position="27"/>
        <end position="65"/>
    </location>
</feature>
<feature type="region of interest" description="Disordered" evidence="2">
    <location>
        <begin position="1"/>
        <end position="22"/>
    </location>
</feature>
<evidence type="ECO:0000313" key="4">
    <source>
        <dbReference type="Proteomes" id="UP000792457"/>
    </source>
</evidence>
<name>A0A8K0KIE0_LADFU</name>
<sequence length="155" mass="18179">MESQEGVVPVNDVVEEEVHQSTESIELERTRVALQRSEEDRKRLEEEVTQVKEMLKREIAKAEEEICRNHVIITEYKQICSQLSLRLEKEQASSKEIIESIRVRNLSLHSLFLLYSTYSMAANSITLQIRILEYSLLLDYIQYEGINCMHNYLSL</sequence>
<dbReference type="EMBL" id="KZ308791">
    <property type="protein sequence ID" value="KAG8234240.1"/>
    <property type="molecule type" value="Genomic_DNA"/>
</dbReference>
<dbReference type="AlphaFoldDB" id="A0A8K0KIE0"/>
<keyword evidence="1" id="KW-0175">Coiled coil</keyword>
<organism evidence="3 4">
    <name type="scientific">Ladona fulva</name>
    <name type="common">Scarce chaser dragonfly</name>
    <name type="synonym">Libellula fulva</name>
    <dbReference type="NCBI Taxonomy" id="123851"/>
    <lineage>
        <taxon>Eukaryota</taxon>
        <taxon>Metazoa</taxon>
        <taxon>Ecdysozoa</taxon>
        <taxon>Arthropoda</taxon>
        <taxon>Hexapoda</taxon>
        <taxon>Insecta</taxon>
        <taxon>Pterygota</taxon>
        <taxon>Palaeoptera</taxon>
        <taxon>Odonata</taxon>
        <taxon>Epiprocta</taxon>
        <taxon>Anisoptera</taxon>
        <taxon>Libelluloidea</taxon>
        <taxon>Libellulidae</taxon>
        <taxon>Ladona</taxon>
    </lineage>
</organism>
<protein>
    <submittedName>
        <fullName evidence="3">Uncharacterized protein</fullName>
    </submittedName>
</protein>
<dbReference type="OrthoDB" id="295078at2759"/>
<evidence type="ECO:0000256" key="2">
    <source>
        <dbReference type="SAM" id="MobiDB-lite"/>
    </source>
</evidence>
<dbReference type="PANTHER" id="PTHR47728:SF1">
    <property type="entry name" value="RAB GTPASE ACTIVATING PROTEIN 1 LIKE"/>
    <property type="match status" value="1"/>
</dbReference>
<dbReference type="Proteomes" id="UP000792457">
    <property type="component" value="Unassembled WGS sequence"/>
</dbReference>
<feature type="compositionally biased region" description="Low complexity" evidence="2">
    <location>
        <begin position="1"/>
        <end position="12"/>
    </location>
</feature>
<evidence type="ECO:0000313" key="3">
    <source>
        <dbReference type="EMBL" id="KAG8234240.1"/>
    </source>
</evidence>
<comment type="caution">
    <text evidence="3">The sequence shown here is derived from an EMBL/GenBank/DDBJ whole genome shotgun (WGS) entry which is preliminary data.</text>
</comment>
<dbReference type="PANTHER" id="PTHR47728">
    <property type="entry name" value="RAB GTPASE-ACTIVATING PROTEIN 1-LIKE"/>
    <property type="match status" value="1"/>
</dbReference>